<dbReference type="Proteomes" id="UP001497482">
    <property type="component" value="Chromosome 14"/>
</dbReference>
<protein>
    <submittedName>
        <fullName evidence="2">Uncharacterized protein</fullName>
    </submittedName>
</protein>
<gene>
    <name evidence="2" type="ORF">KC01_LOCUS10640</name>
</gene>
<organism evidence="2 3">
    <name type="scientific">Knipowitschia caucasica</name>
    <name type="common">Caucasian dwarf goby</name>
    <name type="synonym">Pomatoschistus caucasicus</name>
    <dbReference type="NCBI Taxonomy" id="637954"/>
    <lineage>
        <taxon>Eukaryota</taxon>
        <taxon>Metazoa</taxon>
        <taxon>Chordata</taxon>
        <taxon>Craniata</taxon>
        <taxon>Vertebrata</taxon>
        <taxon>Euteleostomi</taxon>
        <taxon>Actinopterygii</taxon>
        <taxon>Neopterygii</taxon>
        <taxon>Teleostei</taxon>
        <taxon>Neoteleostei</taxon>
        <taxon>Acanthomorphata</taxon>
        <taxon>Gobiaria</taxon>
        <taxon>Gobiiformes</taxon>
        <taxon>Gobioidei</taxon>
        <taxon>Gobiidae</taxon>
        <taxon>Gobiinae</taxon>
        <taxon>Knipowitschia</taxon>
    </lineage>
</organism>
<reference evidence="2 3" key="1">
    <citation type="submission" date="2024-04" db="EMBL/GenBank/DDBJ databases">
        <authorList>
            <person name="Waldvogel A.-M."/>
            <person name="Schoenle A."/>
        </authorList>
    </citation>
    <scope>NUCLEOTIDE SEQUENCE [LARGE SCALE GENOMIC DNA]</scope>
</reference>
<dbReference type="EMBL" id="OZ035836">
    <property type="protein sequence ID" value="CAL1579627.1"/>
    <property type="molecule type" value="Genomic_DNA"/>
</dbReference>
<evidence type="ECO:0000256" key="1">
    <source>
        <dbReference type="SAM" id="MobiDB-lite"/>
    </source>
</evidence>
<feature type="region of interest" description="Disordered" evidence="1">
    <location>
        <begin position="1"/>
        <end position="20"/>
    </location>
</feature>
<feature type="region of interest" description="Disordered" evidence="1">
    <location>
        <begin position="193"/>
        <end position="213"/>
    </location>
</feature>
<keyword evidence="3" id="KW-1185">Reference proteome</keyword>
<name>A0AAV2JVN5_KNICA</name>
<sequence length="284" mass="30518">MRLSKQLENQRETEGPEGANMSVAADLKKEIEYTQGTISEEGGIKFKIFGIPTPTRCCTPSTRVGCVLGSNLLAKNGCHQWVSLVSASLKIGSWLRARQVPVSVGGQSVCWAHVCVRVWPKLREALLFAIGQIKICVELCVWGLRRTAGAGALVVTVTGLCERFLPAMNDEEEKQAMAQRIKELENELAVLRAASPDSETPSTSTGGTSGASALPMRQAPVIYVQQDRKLPLFSGKLDGANNPVCDSWAEENLEVLPDDGGYGWFSRSASSESAGLSEALCFGG</sequence>
<evidence type="ECO:0000313" key="2">
    <source>
        <dbReference type="EMBL" id="CAL1579627.1"/>
    </source>
</evidence>
<proteinExistence type="predicted"/>
<accession>A0AAV2JVN5</accession>
<evidence type="ECO:0000313" key="3">
    <source>
        <dbReference type="Proteomes" id="UP001497482"/>
    </source>
</evidence>
<dbReference type="AlphaFoldDB" id="A0AAV2JVN5"/>